<keyword evidence="2" id="KW-1185">Reference proteome</keyword>
<reference evidence="1 2" key="1">
    <citation type="journal article" date="2018" name="Sci. Rep.">
        <title>Genomic signatures of local adaptation to the degree of environmental predictability in rotifers.</title>
        <authorList>
            <person name="Franch-Gras L."/>
            <person name="Hahn C."/>
            <person name="Garcia-Roger E.M."/>
            <person name="Carmona M.J."/>
            <person name="Serra M."/>
            <person name="Gomez A."/>
        </authorList>
    </citation>
    <scope>NUCLEOTIDE SEQUENCE [LARGE SCALE GENOMIC DNA]</scope>
    <source>
        <strain evidence="1">HYR1</strain>
    </source>
</reference>
<protein>
    <submittedName>
        <fullName evidence="1">Relaxin receptor 2 isoform X2</fullName>
    </submittedName>
</protein>
<keyword evidence="1" id="KW-0675">Receptor</keyword>
<dbReference type="InterPro" id="IPR032675">
    <property type="entry name" value="LRR_dom_sf"/>
</dbReference>
<gene>
    <name evidence="1" type="ORF">BpHYR1_002145</name>
</gene>
<name>A0A3M7QA80_BRAPC</name>
<evidence type="ECO:0000313" key="2">
    <source>
        <dbReference type="Proteomes" id="UP000276133"/>
    </source>
</evidence>
<proteinExistence type="predicted"/>
<dbReference type="AlphaFoldDB" id="A0A3M7QA80"/>
<accession>A0A3M7QA80</accession>
<dbReference type="Gene3D" id="3.80.10.10">
    <property type="entry name" value="Ribonuclease Inhibitor"/>
    <property type="match status" value="1"/>
</dbReference>
<evidence type="ECO:0000313" key="1">
    <source>
        <dbReference type="EMBL" id="RNA08149.1"/>
    </source>
</evidence>
<dbReference type="SUPFAM" id="SSF52058">
    <property type="entry name" value="L domain-like"/>
    <property type="match status" value="1"/>
</dbReference>
<comment type="caution">
    <text evidence="1">The sequence shown here is derived from an EMBL/GenBank/DDBJ whole genome shotgun (WGS) entry which is preliminary data.</text>
</comment>
<organism evidence="1 2">
    <name type="scientific">Brachionus plicatilis</name>
    <name type="common">Marine rotifer</name>
    <name type="synonym">Brachionus muelleri</name>
    <dbReference type="NCBI Taxonomy" id="10195"/>
    <lineage>
        <taxon>Eukaryota</taxon>
        <taxon>Metazoa</taxon>
        <taxon>Spiralia</taxon>
        <taxon>Gnathifera</taxon>
        <taxon>Rotifera</taxon>
        <taxon>Eurotatoria</taxon>
        <taxon>Monogononta</taxon>
        <taxon>Pseudotrocha</taxon>
        <taxon>Ploima</taxon>
        <taxon>Brachionidae</taxon>
        <taxon>Brachionus</taxon>
    </lineage>
</organism>
<dbReference type="EMBL" id="REGN01006839">
    <property type="protein sequence ID" value="RNA08149.1"/>
    <property type="molecule type" value="Genomic_DNA"/>
</dbReference>
<sequence>MRSTNQINVGEMNSSEDINEEIYIIPKLKILNDSHFPDGDQLRILYLEDRLIEEIDKNFFKNLICLEELNLRINKIKSLDDLHFPDGNQLKIDKNFFKNLICLEELNLCDNNIESLNDLHFPDGNQLTVTRLKV</sequence>
<dbReference type="Proteomes" id="UP000276133">
    <property type="component" value="Unassembled WGS sequence"/>
</dbReference>
<dbReference type="InterPro" id="IPR001611">
    <property type="entry name" value="Leu-rich_rpt"/>
</dbReference>
<dbReference type="OrthoDB" id="694479at2759"/>
<dbReference type="PROSITE" id="PS51450">
    <property type="entry name" value="LRR"/>
    <property type="match status" value="2"/>
</dbReference>